<evidence type="ECO:0000256" key="3">
    <source>
        <dbReference type="ARBA" id="ARBA00022833"/>
    </source>
</evidence>
<dbReference type="InterPro" id="IPR006913">
    <property type="entry name" value="CENP-V/GFA"/>
</dbReference>
<organism evidence="6 7">
    <name type="scientific">Phenylobacterium zucineum (strain HLK1)</name>
    <dbReference type="NCBI Taxonomy" id="450851"/>
    <lineage>
        <taxon>Bacteria</taxon>
        <taxon>Pseudomonadati</taxon>
        <taxon>Pseudomonadota</taxon>
        <taxon>Alphaproteobacteria</taxon>
        <taxon>Caulobacterales</taxon>
        <taxon>Caulobacteraceae</taxon>
        <taxon>Phenylobacterium</taxon>
    </lineage>
</organism>
<dbReference type="InterPro" id="IPR011057">
    <property type="entry name" value="Mss4-like_sf"/>
</dbReference>
<keyword evidence="3" id="KW-0862">Zinc</keyword>
<dbReference type="PANTHER" id="PTHR33337:SF40">
    <property type="entry name" value="CENP-V_GFA DOMAIN-CONTAINING PROTEIN-RELATED"/>
    <property type="match status" value="1"/>
</dbReference>
<comment type="similarity">
    <text evidence="1">Belongs to the Gfa family.</text>
</comment>
<dbReference type="PANTHER" id="PTHR33337">
    <property type="entry name" value="GFA DOMAIN-CONTAINING PROTEIN"/>
    <property type="match status" value="1"/>
</dbReference>
<sequence>MSWTGGCQCGKVRFRVEGELGRASICHCRMCQKATGGPFGAFVGVDRDRLTWTGEEPARFQSSNLVRRGFCPSCGTPLTFETAKSIDLTIFAFDRAAEIAPTVQLEPESSPGWMAHIAELEVERPPPGYYERIQNYQHPDRDD</sequence>
<protein>
    <recommendedName>
        <fullName evidence="5">CENP-V/GFA domain-containing protein</fullName>
    </recommendedName>
</protein>
<dbReference type="SUPFAM" id="SSF51316">
    <property type="entry name" value="Mss4-like"/>
    <property type="match status" value="1"/>
</dbReference>
<dbReference type="RefSeq" id="WP_012520691.1">
    <property type="nucleotide sequence ID" value="NC_011144.1"/>
</dbReference>
<reference evidence="6 7" key="1">
    <citation type="journal article" date="2008" name="BMC Genomics">
        <title>Complete genome of Phenylobacterium zucineum - a novel facultative intracellular bacterium isolated from human erythroleukemia cell line K562.</title>
        <authorList>
            <person name="Luo Y."/>
            <person name="Xu X."/>
            <person name="Ding Z."/>
            <person name="Liu Z."/>
            <person name="Zhang B."/>
            <person name="Yan Z."/>
            <person name="Sun J."/>
            <person name="Hu S."/>
            <person name="Hu X."/>
        </authorList>
    </citation>
    <scope>NUCLEOTIDE SEQUENCE [LARGE SCALE GENOMIC DNA]</scope>
    <source>
        <strain evidence="6 7">HLK1</strain>
    </source>
</reference>
<evidence type="ECO:0000259" key="5">
    <source>
        <dbReference type="PROSITE" id="PS51891"/>
    </source>
</evidence>
<evidence type="ECO:0000313" key="7">
    <source>
        <dbReference type="Proteomes" id="UP000001868"/>
    </source>
</evidence>
<keyword evidence="2" id="KW-0479">Metal-binding</keyword>
<dbReference type="Proteomes" id="UP000001868">
    <property type="component" value="Chromosome"/>
</dbReference>
<evidence type="ECO:0000256" key="2">
    <source>
        <dbReference type="ARBA" id="ARBA00022723"/>
    </source>
</evidence>
<dbReference type="OrthoDB" id="7186766at2"/>
<dbReference type="Gene3D" id="3.90.1590.10">
    <property type="entry name" value="glutathione-dependent formaldehyde- activating enzyme (gfa)"/>
    <property type="match status" value="1"/>
</dbReference>
<name>B4RCE4_PHEZH</name>
<keyword evidence="7" id="KW-1185">Reference proteome</keyword>
<evidence type="ECO:0000256" key="1">
    <source>
        <dbReference type="ARBA" id="ARBA00005495"/>
    </source>
</evidence>
<dbReference type="GO" id="GO:0016846">
    <property type="term" value="F:carbon-sulfur lyase activity"/>
    <property type="evidence" value="ECO:0007669"/>
    <property type="project" value="InterPro"/>
</dbReference>
<proteinExistence type="inferred from homology"/>
<dbReference type="PROSITE" id="PS51891">
    <property type="entry name" value="CENP_V_GFA"/>
    <property type="match status" value="1"/>
</dbReference>
<dbReference type="GO" id="GO:0046872">
    <property type="term" value="F:metal ion binding"/>
    <property type="evidence" value="ECO:0007669"/>
    <property type="project" value="UniProtKB-KW"/>
</dbReference>
<feature type="domain" description="CENP-V/GFA" evidence="5">
    <location>
        <begin position="3"/>
        <end position="114"/>
    </location>
</feature>
<evidence type="ECO:0000256" key="4">
    <source>
        <dbReference type="ARBA" id="ARBA00023239"/>
    </source>
</evidence>
<dbReference type="Pfam" id="PF04828">
    <property type="entry name" value="GFA"/>
    <property type="match status" value="1"/>
</dbReference>
<dbReference type="KEGG" id="pzu:PHZ_c0129"/>
<accession>B4RCE4</accession>
<dbReference type="HOGENOM" id="CLU_055491_4_0_5"/>
<gene>
    <name evidence="6" type="ordered locus">PHZ_c0129</name>
</gene>
<evidence type="ECO:0000313" key="6">
    <source>
        <dbReference type="EMBL" id="ACG76543.1"/>
    </source>
</evidence>
<dbReference type="eggNOG" id="COG3791">
    <property type="taxonomic scope" value="Bacteria"/>
</dbReference>
<dbReference type="EMBL" id="CP000747">
    <property type="protein sequence ID" value="ACG76543.1"/>
    <property type="molecule type" value="Genomic_DNA"/>
</dbReference>
<dbReference type="STRING" id="450851.PHZ_c0129"/>
<dbReference type="AlphaFoldDB" id="B4RCE4"/>
<keyword evidence="4" id="KW-0456">Lyase</keyword>